<dbReference type="EMBL" id="SPHZ02000002">
    <property type="protein sequence ID" value="KAF0929170.1"/>
    <property type="molecule type" value="Genomic_DNA"/>
</dbReference>
<accession>A0A6G1EWZ5</accession>
<evidence type="ECO:0000313" key="2">
    <source>
        <dbReference type="Proteomes" id="UP000479710"/>
    </source>
</evidence>
<gene>
    <name evidence="1" type="ORF">E2562_016409</name>
</gene>
<evidence type="ECO:0000313" key="1">
    <source>
        <dbReference type="EMBL" id="KAF0929170.1"/>
    </source>
</evidence>
<reference evidence="1 2" key="1">
    <citation type="submission" date="2019-11" db="EMBL/GenBank/DDBJ databases">
        <title>Whole genome sequence of Oryza granulata.</title>
        <authorList>
            <person name="Li W."/>
        </authorList>
    </citation>
    <scope>NUCLEOTIDE SEQUENCE [LARGE SCALE GENOMIC DNA]</scope>
    <source>
        <strain evidence="2">cv. Menghai</strain>
        <tissue evidence="1">Leaf</tissue>
    </source>
</reference>
<sequence>MASGSYIITQQLYCVKLLHSNYLPVLELCSIDLAISSCSNDLHGLVLACQELICGPVLPRVDFQWRRAFC</sequence>
<dbReference type="Proteomes" id="UP000479710">
    <property type="component" value="Unassembled WGS sequence"/>
</dbReference>
<protein>
    <submittedName>
        <fullName evidence="1">Uncharacterized protein</fullName>
    </submittedName>
</protein>
<comment type="caution">
    <text evidence="1">The sequence shown here is derived from an EMBL/GenBank/DDBJ whole genome shotgun (WGS) entry which is preliminary data.</text>
</comment>
<organism evidence="1 2">
    <name type="scientific">Oryza meyeriana var. granulata</name>
    <dbReference type="NCBI Taxonomy" id="110450"/>
    <lineage>
        <taxon>Eukaryota</taxon>
        <taxon>Viridiplantae</taxon>
        <taxon>Streptophyta</taxon>
        <taxon>Embryophyta</taxon>
        <taxon>Tracheophyta</taxon>
        <taxon>Spermatophyta</taxon>
        <taxon>Magnoliopsida</taxon>
        <taxon>Liliopsida</taxon>
        <taxon>Poales</taxon>
        <taxon>Poaceae</taxon>
        <taxon>BOP clade</taxon>
        <taxon>Oryzoideae</taxon>
        <taxon>Oryzeae</taxon>
        <taxon>Oryzinae</taxon>
        <taxon>Oryza</taxon>
        <taxon>Oryza meyeriana</taxon>
    </lineage>
</organism>
<proteinExistence type="predicted"/>
<keyword evidence="2" id="KW-1185">Reference proteome</keyword>
<dbReference type="AlphaFoldDB" id="A0A6G1EWZ5"/>
<name>A0A6G1EWZ5_9ORYZ</name>